<dbReference type="AlphaFoldDB" id="A0A8H3B8C3"/>
<dbReference type="Pfam" id="PF24883">
    <property type="entry name" value="NPHP3_N"/>
    <property type="match status" value="1"/>
</dbReference>
<dbReference type="InterPro" id="IPR056884">
    <property type="entry name" value="NPHP3-like_N"/>
</dbReference>
<accession>A0A8H3B8C3</accession>
<proteinExistence type="predicted"/>
<name>A0A8H3B8C3_9AGAM</name>
<gene>
    <name evidence="3" type="ORF">RDB_LOCUS144249</name>
</gene>
<dbReference type="Gene3D" id="3.40.50.300">
    <property type="entry name" value="P-loop containing nucleotide triphosphate hydrolases"/>
    <property type="match status" value="1"/>
</dbReference>
<feature type="domain" description="Nephrocystin 3-like N-terminal" evidence="2">
    <location>
        <begin position="223"/>
        <end position="368"/>
    </location>
</feature>
<dbReference type="PANTHER" id="PTHR10039:SF14">
    <property type="entry name" value="NACHT DOMAIN-CONTAINING PROTEIN"/>
    <property type="match status" value="1"/>
</dbReference>
<evidence type="ECO:0000313" key="3">
    <source>
        <dbReference type="EMBL" id="CAE6450042.1"/>
    </source>
</evidence>
<comment type="caution">
    <text evidence="3">The sequence shown here is derived from an EMBL/GenBank/DDBJ whole genome shotgun (WGS) entry which is preliminary data.</text>
</comment>
<dbReference type="PANTHER" id="PTHR10039">
    <property type="entry name" value="AMELOGENIN"/>
    <property type="match status" value="1"/>
</dbReference>
<dbReference type="Proteomes" id="UP000663846">
    <property type="component" value="Unassembled WGS sequence"/>
</dbReference>
<evidence type="ECO:0000313" key="4">
    <source>
        <dbReference type="Proteomes" id="UP000663846"/>
    </source>
</evidence>
<evidence type="ECO:0000256" key="1">
    <source>
        <dbReference type="ARBA" id="ARBA00022737"/>
    </source>
</evidence>
<reference evidence="3" key="1">
    <citation type="submission" date="2021-01" db="EMBL/GenBank/DDBJ databases">
        <authorList>
            <person name="Kaushik A."/>
        </authorList>
    </citation>
    <scope>NUCLEOTIDE SEQUENCE</scope>
    <source>
        <strain evidence="3">AG1-1C</strain>
    </source>
</reference>
<evidence type="ECO:0000259" key="2">
    <source>
        <dbReference type="Pfam" id="PF24883"/>
    </source>
</evidence>
<dbReference type="EMBL" id="CAJMWS010000535">
    <property type="protein sequence ID" value="CAE6450042.1"/>
    <property type="molecule type" value="Genomic_DNA"/>
</dbReference>
<organism evidence="3 4">
    <name type="scientific">Rhizoctonia solani</name>
    <dbReference type="NCBI Taxonomy" id="456999"/>
    <lineage>
        <taxon>Eukaryota</taxon>
        <taxon>Fungi</taxon>
        <taxon>Dikarya</taxon>
        <taxon>Basidiomycota</taxon>
        <taxon>Agaricomycotina</taxon>
        <taxon>Agaricomycetes</taxon>
        <taxon>Cantharellales</taxon>
        <taxon>Ceratobasidiaceae</taxon>
        <taxon>Rhizoctonia</taxon>
    </lineage>
</organism>
<keyword evidence="1" id="KW-0677">Repeat</keyword>
<dbReference type="SUPFAM" id="SSF52540">
    <property type="entry name" value="P-loop containing nucleoside triphosphate hydrolases"/>
    <property type="match status" value="1"/>
</dbReference>
<protein>
    <recommendedName>
        <fullName evidence="2">Nephrocystin 3-like N-terminal domain-containing protein</fullName>
    </recommendedName>
</protein>
<sequence length="445" mass="50062">MNRPSCGSRKSKFLGRLDKLERTTNAAGTKLKNSIKAVARCVGIFPPMKSALDDMAELVGILEGIVEGDEDLYELFTDLQARTDALQTYITKLDLEADNGCVSLVIKSICEHLRYIKQSQEEGGLRGSSAMKRARQVEGLLKQLHDNIELRIWEKVTKTSEEDLLAHLSPTYDARYDSSYATTVQRGSCTSGTRQELQKLLQDWALPETTRPEETHTQLHTIARVFWLNGMAGTGKTTIAYSLCEWLESNTQLGASFFCSRTSKLCRDINRIIPTIAYQLARFSSAYRSALCRVLHDDPDAATRRLQVQFAKLIAQPIESIKETIPDGIVVVIDALDEVEDSYGVATLLELLLQHVADLRIKFFIASRPEPPIRDNIALSNKSLSSVFYLHDIEASIVGEDIRRYLTDALKNIIPLPTQTQILQLTRQSGKLFIYASTLVREYWK</sequence>
<dbReference type="InterPro" id="IPR027417">
    <property type="entry name" value="P-loop_NTPase"/>
</dbReference>